<sequence length="50" mass="5360">MPSTRITKGENGRVAAWGNKDILAMKGEEGVTTARSIYMMRGCSLSNAKA</sequence>
<protein>
    <submittedName>
        <fullName evidence="1">Bgt-51949</fullName>
    </submittedName>
</protein>
<name>A0A9X9QGC6_BLUGR</name>
<reference evidence="1 2" key="1">
    <citation type="submission" date="2018-08" db="EMBL/GenBank/DDBJ databases">
        <authorList>
            <person name="Muller C M."/>
        </authorList>
    </citation>
    <scope>NUCLEOTIDE SEQUENCE [LARGE SCALE GENOMIC DNA]</scope>
</reference>
<dbReference type="AlphaFoldDB" id="A0A9X9QGC6"/>
<organism evidence="1 2">
    <name type="scientific">Blumeria graminis f. sp. tritici</name>
    <dbReference type="NCBI Taxonomy" id="62690"/>
    <lineage>
        <taxon>Eukaryota</taxon>
        <taxon>Fungi</taxon>
        <taxon>Dikarya</taxon>
        <taxon>Ascomycota</taxon>
        <taxon>Pezizomycotina</taxon>
        <taxon>Leotiomycetes</taxon>
        <taxon>Erysiphales</taxon>
        <taxon>Erysiphaceae</taxon>
        <taxon>Blumeria</taxon>
    </lineage>
</organism>
<proteinExistence type="predicted"/>
<evidence type="ECO:0000313" key="1">
    <source>
        <dbReference type="EMBL" id="VDB95065.1"/>
    </source>
</evidence>
<keyword evidence="2" id="KW-1185">Reference proteome</keyword>
<gene>
    <name evidence="1" type="ORF">BGT96224V316_LOCUS8120</name>
</gene>
<evidence type="ECO:0000313" key="2">
    <source>
        <dbReference type="Proteomes" id="UP000324639"/>
    </source>
</evidence>
<dbReference type="Proteomes" id="UP000324639">
    <property type="component" value="Chromosome Bgt_-10"/>
</dbReference>
<accession>A0A9X9QGC6</accession>
<dbReference type="EMBL" id="LR026993">
    <property type="protein sequence ID" value="VDB95065.1"/>
    <property type="molecule type" value="Genomic_DNA"/>
</dbReference>